<accession>A0A3G8ZYY9</accession>
<dbReference type="OrthoDB" id="3266223at2"/>
<dbReference type="InterPro" id="IPR047681">
    <property type="entry name" value="PPA1309-like"/>
</dbReference>
<gene>
    <name evidence="1" type="ORF">EH165_09855</name>
</gene>
<evidence type="ECO:0000313" key="1">
    <source>
        <dbReference type="EMBL" id="AZI59534.1"/>
    </source>
</evidence>
<name>A0A3G8ZYY9_9ACTN</name>
<dbReference type="AlphaFoldDB" id="A0A3G8ZYY9"/>
<dbReference type="Proteomes" id="UP000268084">
    <property type="component" value="Chromosome"/>
</dbReference>
<dbReference type="EMBL" id="CP034170">
    <property type="protein sequence ID" value="AZI59534.1"/>
    <property type="molecule type" value="Genomic_DNA"/>
</dbReference>
<reference evidence="1 2" key="1">
    <citation type="submission" date="2018-11" db="EMBL/GenBank/DDBJ databases">
        <authorList>
            <person name="Da X."/>
        </authorList>
    </citation>
    <scope>NUCLEOTIDE SEQUENCE [LARGE SCALE GENOMIC DNA]</scope>
    <source>
        <strain evidence="1 2">S14-144</strain>
    </source>
</reference>
<protein>
    <submittedName>
        <fullName evidence="1">Uncharacterized protein</fullName>
    </submittedName>
</protein>
<dbReference type="NCBIfam" id="NF040618">
    <property type="entry name" value="PPA1309_fam"/>
    <property type="match status" value="1"/>
</dbReference>
<reference evidence="1 2" key="2">
    <citation type="submission" date="2018-12" db="EMBL/GenBank/DDBJ databases">
        <title>Nakamurella antarcticus sp. nov., isolated from Antarctica South Shetland Islands soil.</title>
        <authorList>
            <person name="Peng F."/>
        </authorList>
    </citation>
    <scope>NUCLEOTIDE SEQUENCE [LARGE SCALE GENOMIC DNA]</scope>
    <source>
        <strain evidence="1 2">S14-144</strain>
    </source>
</reference>
<sequence length="166" mass="17387">MEDPLLATAVTEAEQFAAGAGWDRPAQLFALVATAELLADQPDMAGHLDATSHYTPIAQEELPEGELSEALANIAWPAAVVGCIVVQEIVVLPPSAEGELSQDATEAAEQAAAHPERTEARLAVGVLRSGGAACLMRLRGEHEETPLRGADLAPNLVEALSLTFED</sequence>
<keyword evidence="2" id="KW-1185">Reference proteome</keyword>
<organism evidence="1 2">
    <name type="scientific">Nakamurella antarctica</name>
    <dbReference type="NCBI Taxonomy" id="1902245"/>
    <lineage>
        <taxon>Bacteria</taxon>
        <taxon>Bacillati</taxon>
        <taxon>Actinomycetota</taxon>
        <taxon>Actinomycetes</taxon>
        <taxon>Nakamurellales</taxon>
        <taxon>Nakamurellaceae</taxon>
        <taxon>Nakamurella</taxon>
    </lineage>
</organism>
<proteinExistence type="predicted"/>
<dbReference type="KEGG" id="nak:EH165_09855"/>
<evidence type="ECO:0000313" key="2">
    <source>
        <dbReference type="Proteomes" id="UP000268084"/>
    </source>
</evidence>